<keyword evidence="1" id="KW-1133">Transmembrane helix</keyword>
<feature type="transmembrane region" description="Helical" evidence="1">
    <location>
        <begin position="65"/>
        <end position="87"/>
    </location>
</feature>
<accession>A0A2N3YL27</accession>
<dbReference type="AlphaFoldDB" id="A0A2N3YL27"/>
<name>A0A2N3YL27_9MICO</name>
<evidence type="ECO:0000313" key="3">
    <source>
        <dbReference type="Proteomes" id="UP000233781"/>
    </source>
</evidence>
<dbReference type="EMBL" id="PJNE01000001">
    <property type="protein sequence ID" value="PKW27509.1"/>
    <property type="molecule type" value="Genomic_DNA"/>
</dbReference>
<reference evidence="2 3" key="1">
    <citation type="submission" date="2017-12" db="EMBL/GenBank/DDBJ databases">
        <title>Sequencing the genomes of 1000 Actinobacteria strains.</title>
        <authorList>
            <person name="Klenk H.-P."/>
        </authorList>
    </citation>
    <scope>NUCLEOTIDE SEQUENCE [LARGE SCALE GENOMIC DNA]</scope>
    <source>
        <strain evidence="2 3">DSM 12806</strain>
    </source>
</reference>
<dbReference type="Proteomes" id="UP000233781">
    <property type="component" value="Unassembled WGS sequence"/>
</dbReference>
<evidence type="ECO:0000256" key="1">
    <source>
        <dbReference type="SAM" id="Phobius"/>
    </source>
</evidence>
<proteinExistence type="predicted"/>
<comment type="caution">
    <text evidence="2">The sequence shown here is derived from an EMBL/GenBank/DDBJ whole genome shotgun (WGS) entry which is preliminary data.</text>
</comment>
<evidence type="ECO:0000313" key="2">
    <source>
        <dbReference type="EMBL" id="PKW27509.1"/>
    </source>
</evidence>
<protein>
    <submittedName>
        <fullName evidence="2">Uncharacterized protein</fullName>
    </submittedName>
</protein>
<feature type="transmembrane region" description="Helical" evidence="1">
    <location>
        <begin position="124"/>
        <end position="142"/>
    </location>
</feature>
<sequence length="158" mass="16191">MRSRPPAVNEVTMRRRPPAVAVAAGLAALYGAVLVAVAALVLFEFVTGTGAVGSLGLDPQGVKGVLTLGVLLPLGALLLWRGAALLVRNRDPRLLALPLLLVLVFGSIGEIVDLVGTASATSDLIGAGILALAAGPLVLLSLPASRRWLAIGWLPRAR</sequence>
<feature type="transmembrane region" description="Helical" evidence="1">
    <location>
        <begin position="20"/>
        <end position="45"/>
    </location>
</feature>
<keyword evidence="1" id="KW-0472">Membrane</keyword>
<keyword evidence="3" id="KW-1185">Reference proteome</keyword>
<gene>
    <name evidence="2" type="ORF">ATL31_2355</name>
</gene>
<organism evidence="2 3">
    <name type="scientific">Phycicoccus duodecadis</name>
    <dbReference type="NCBI Taxonomy" id="173053"/>
    <lineage>
        <taxon>Bacteria</taxon>
        <taxon>Bacillati</taxon>
        <taxon>Actinomycetota</taxon>
        <taxon>Actinomycetes</taxon>
        <taxon>Micrococcales</taxon>
        <taxon>Intrasporangiaceae</taxon>
        <taxon>Phycicoccus</taxon>
    </lineage>
</organism>
<keyword evidence="1" id="KW-0812">Transmembrane</keyword>
<feature type="transmembrane region" description="Helical" evidence="1">
    <location>
        <begin position="94"/>
        <end position="112"/>
    </location>
</feature>